<evidence type="ECO:0000256" key="3">
    <source>
        <dbReference type="SAM" id="MobiDB-lite"/>
    </source>
</evidence>
<evidence type="ECO:0000256" key="1">
    <source>
        <dbReference type="PIRSR" id="PIRSR637460-1"/>
    </source>
</evidence>
<dbReference type="PROSITE" id="PS51318">
    <property type="entry name" value="TAT"/>
    <property type="match status" value="1"/>
</dbReference>
<feature type="disulfide bond" evidence="2">
    <location>
        <begin position="155"/>
        <end position="168"/>
    </location>
</feature>
<dbReference type="AlphaFoldDB" id="A0A543ITN8"/>
<dbReference type="RefSeq" id="WP_142258180.1">
    <property type="nucleotide sequence ID" value="NZ_BMPV01000008.1"/>
</dbReference>
<keyword evidence="7" id="KW-1185">Reference proteome</keyword>
<protein>
    <submittedName>
        <fullName evidence="6">Lysophospholipase L1-like esterase</fullName>
    </submittedName>
</protein>
<dbReference type="PANTHER" id="PTHR37981">
    <property type="entry name" value="LIPASE 2"/>
    <property type="match status" value="1"/>
</dbReference>
<feature type="disulfide bond" evidence="2">
    <location>
        <begin position="83"/>
        <end position="108"/>
    </location>
</feature>
<evidence type="ECO:0000313" key="7">
    <source>
        <dbReference type="Proteomes" id="UP000319213"/>
    </source>
</evidence>
<dbReference type="InterPro" id="IPR006311">
    <property type="entry name" value="TAT_signal"/>
</dbReference>
<dbReference type="CDD" id="cd01823">
    <property type="entry name" value="SEST_like"/>
    <property type="match status" value="1"/>
</dbReference>
<feature type="disulfide bond" evidence="2">
    <location>
        <begin position="223"/>
        <end position="272"/>
    </location>
</feature>
<dbReference type="SUPFAM" id="SSF52266">
    <property type="entry name" value="SGNH hydrolase"/>
    <property type="match status" value="1"/>
</dbReference>
<organism evidence="6 7">
    <name type="scientific">Thermopolyspora flexuosa</name>
    <dbReference type="NCBI Taxonomy" id="103836"/>
    <lineage>
        <taxon>Bacteria</taxon>
        <taxon>Bacillati</taxon>
        <taxon>Actinomycetota</taxon>
        <taxon>Actinomycetes</taxon>
        <taxon>Streptosporangiales</taxon>
        <taxon>Streptosporangiaceae</taxon>
        <taxon>Thermopolyspora</taxon>
    </lineage>
</organism>
<evidence type="ECO:0000259" key="5">
    <source>
        <dbReference type="Pfam" id="PF13472"/>
    </source>
</evidence>
<dbReference type="EMBL" id="VFPQ01000001">
    <property type="protein sequence ID" value="TQM73940.1"/>
    <property type="molecule type" value="Genomic_DNA"/>
</dbReference>
<feature type="region of interest" description="Disordered" evidence="3">
    <location>
        <begin position="1"/>
        <end position="21"/>
    </location>
</feature>
<evidence type="ECO:0000313" key="6">
    <source>
        <dbReference type="EMBL" id="TQM73940.1"/>
    </source>
</evidence>
<feature type="signal peptide" evidence="4">
    <location>
        <begin position="1"/>
        <end position="47"/>
    </location>
</feature>
<dbReference type="InterPro" id="IPR037460">
    <property type="entry name" value="SEST-like"/>
</dbReference>
<dbReference type="InterPro" id="IPR036514">
    <property type="entry name" value="SGNH_hydro_sf"/>
</dbReference>
<dbReference type="Proteomes" id="UP000319213">
    <property type="component" value="Unassembled WGS sequence"/>
</dbReference>
<reference evidence="6 7" key="1">
    <citation type="submission" date="2019-06" db="EMBL/GenBank/DDBJ databases">
        <title>Sequencing the genomes of 1000 actinobacteria strains.</title>
        <authorList>
            <person name="Klenk H.-P."/>
        </authorList>
    </citation>
    <scope>NUCLEOTIDE SEQUENCE [LARGE SCALE GENOMIC DNA]</scope>
    <source>
        <strain evidence="6 7">DSM 43186</strain>
    </source>
</reference>
<keyword evidence="4" id="KW-0732">Signal</keyword>
<name>A0A543ITN8_9ACTN</name>
<sequence>MPQRPTASHSVRHSPSPRRSRRFTRRLAALAACALGVTLALPGTAYAGSAAHASGFAGRYVALGDSYVAGPGIPKLRIESGLCARSTNNYPSKIAAELRPSAFTDMSCSGAETKHMTQWQHLNPPQFSALRPDTRLVTFTIGGNDSGFIEILTTCAVVGVLNPGGAPCEKKYNLGGSDTIDRRIDETMPKIAEVIRGIRERAPQAAVFAVGYPAVLPDSKDSCVTNIPLARGDVPYLAGKIRRFNERLAAVAAENGAIYVDTYTPSVGRDGCQAADVRWIEGIEDVRGAIPVHPNARGMAGIAEVVLAAIRAVNLAGV</sequence>
<dbReference type="Gene3D" id="3.40.50.1110">
    <property type="entry name" value="SGNH hydrolase"/>
    <property type="match status" value="1"/>
</dbReference>
<feature type="active site" evidence="1">
    <location>
        <position position="293"/>
    </location>
</feature>
<gene>
    <name evidence="6" type="ORF">FHX40_0598</name>
</gene>
<dbReference type="PANTHER" id="PTHR37981:SF1">
    <property type="entry name" value="SGNH HYDROLASE-TYPE ESTERASE DOMAIN-CONTAINING PROTEIN"/>
    <property type="match status" value="1"/>
</dbReference>
<keyword evidence="2" id="KW-1015">Disulfide bond</keyword>
<dbReference type="Pfam" id="PF13472">
    <property type="entry name" value="Lipase_GDSL_2"/>
    <property type="match status" value="1"/>
</dbReference>
<feature type="chain" id="PRO_5021736478" evidence="4">
    <location>
        <begin position="48"/>
        <end position="318"/>
    </location>
</feature>
<proteinExistence type="predicted"/>
<feature type="compositionally biased region" description="Basic residues" evidence="3">
    <location>
        <begin position="10"/>
        <end position="21"/>
    </location>
</feature>
<dbReference type="GO" id="GO:0019433">
    <property type="term" value="P:triglyceride catabolic process"/>
    <property type="evidence" value="ECO:0007669"/>
    <property type="project" value="TreeGrafter"/>
</dbReference>
<feature type="active site" description="Nucleophile" evidence="1">
    <location>
        <position position="66"/>
    </location>
</feature>
<dbReference type="InterPro" id="IPR013830">
    <property type="entry name" value="SGNH_hydro"/>
</dbReference>
<evidence type="ECO:0000256" key="2">
    <source>
        <dbReference type="PIRSR" id="PIRSR637460-2"/>
    </source>
</evidence>
<dbReference type="GO" id="GO:0004806">
    <property type="term" value="F:triacylglycerol lipase activity"/>
    <property type="evidence" value="ECO:0007669"/>
    <property type="project" value="TreeGrafter"/>
</dbReference>
<comment type="caution">
    <text evidence="6">The sequence shown here is derived from an EMBL/GenBank/DDBJ whole genome shotgun (WGS) entry which is preliminary data.</text>
</comment>
<evidence type="ECO:0000256" key="4">
    <source>
        <dbReference type="SAM" id="SignalP"/>
    </source>
</evidence>
<dbReference type="OrthoDB" id="5503950at2"/>
<accession>A0A543ITN8</accession>
<feature type="domain" description="SGNH hydrolase-type esterase" evidence="5">
    <location>
        <begin position="62"/>
        <end position="300"/>
    </location>
</feature>